<dbReference type="Proteomes" id="UP000694888">
    <property type="component" value="Unplaced"/>
</dbReference>
<evidence type="ECO:0000313" key="8">
    <source>
        <dbReference type="Proteomes" id="UP000694888"/>
    </source>
</evidence>
<organism evidence="8 9">
    <name type="scientific">Aplysia californica</name>
    <name type="common">California sea hare</name>
    <dbReference type="NCBI Taxonomy" id="6500"/>
    <lineage>
        <taxon>Eukaryota</taxon>
        <taxon>Metazoa</taxon>
        <taxon>Spiralia</taxon>
        <taxon>Lophotrochozoa</taxon>
        <taxon>Mollusca</taxon>
        <taxon>Gastropoda</taxon>
        <taxon>Heterobranchia</taxon>
        <taxon>Euthyneura</taxon>
        <taxon>Tectipleura</taxon>
        <taxon>Aplysiida</taxon>
        <taxon>Aplysioidea</taxon>
        <taxon>Aplysiidae</taxon>
        <taxon>Aplysia</taxon>
    </lineage>
</organism>
<feature type="compositionally biased region" description="Acidic residues" evidence="6">
    <location>
        <begin position="325"/>
        <end position="334"/>
    </location>
</feature>
<evidence type="ECO:0000256" key="6">
    <source>
        <dbReference type="SAM" id="MobiDB-lite"/>
    </source>
</evidence>
<feature type="region of interest" description="Disordered" evidence="6">
    <location>
        <begin position="298"/>
        <end position="352"/>
    </location>
</feature>
<dbReference type="InterPro" id="IPR017970">
    <property type="entry name" value="Homeobox_CS"/>
</dbReference>
<dbReference type="Pfam" id="PF00046">
    <property type="entry name" value="Homeodomain"/>
    <property type="match status" value="1"/>
</dbReference>
<feature type="compositionally biased region" description="Polar residues" evidence="6">
    <location>
        <begin position="141"/>
        <end position="150"/>
    </location>
</feature>
<evidence type="ECO:0000256" key="3">
    <source>
        <dbReference type="ARBA" id="ARBA00023242"/>
    </source>
</evidence>
<dbReference type="GeneID" id="101852906"/>
<reference evidence="9" key="1">
    <citation type="submission" date="2025-08" db="UniProtKB">
        <authorList>
            <consortium name="RefSeq"/>
        </authorList>
    </citation>
    <scope>IDENTIFICATION</scope>
</reference>
<gene>
    <name evidence="9" type="primary">LOC101852906</name>
</gene>
<comment type="subcellular location">
    <subcellularLocation>
        <location evidence="4 5">Nucleus</location>
    </subcellularLocation>
</comment>
<dbReference type="PROSITE" id="PS50071">
    <property type="entry name" value="HOMEOBOX_2"/>
    <property type="match status" value="1"/>
</dbReference>
<evidence type="ECO:0000256" key="2">
    <source>
        <dbReference type="ARBA" id="ARBA00023155"/>
    </source>
</evidence>
<keyword evidence="8" id="KW-1185">Reference proteome</keyword>
<dbReference type="RefSeq" id="XP_005093203.2">
    <property type="nucleotide sequence ID" value="XM_005093146.2"/>
</dbReference>
<evidence type="ECO:0000256" key="5">
    <source>
        <dbReference type="RuleBase" id="RU000682"/>
    </source>
</evidence>
<protein>
    <submittedName>
        <fullName evidence="9">GS homeobox 2</fullName>
    </submittedName>
</protein>
<feature type="region of interest" description="Disordered" evidence="6">
    <location>
        <begin position="141"/>
        <end position="225"/>
    </location>
</feature>
<dbReference type="PANTHER" id="PTHR47421:SF2">
    <property type="entry name" value="GS HOMEOBOX 1"/>
    <property type="match status" value="1"/>
</dbReference>
<keyword evidence="3 4" id="KW-0539">Nucleus</keyword>
<dbReference type="PANTHER" id="PTHR47421">
    <property type="entry name" value="GS HOMEOBOX 2"/>
    <property type="match status" value="1"/>
</dbReference>
<feature type="domain" description="Homeobox" evidence="7">
    <location>
        <begin position="220"/>
        <end position="280"/>
    </location>
</feature>
<dbReference type="PROSITE" id="PS00027">
    <property type="entry name" value="HOMEOBOX_1"/>
    <property type="match status" value="1"/>
</dbReference>
<evidence type="ECO:0000313" key="9">
    <source>
        <dbReference type="RefSeq" id="XP_005093203.2"/>
    </source>
</evidence>
<dbReference type="InterPro" id="IPR020479">
    <property type="entry name" value="HD_metazoa"/>
</dbReference>
<keyword evidence="2 4" id="KW-0371">Homeobox</keyword>
<proteinExistence type="predicted"/>
<evidence type="ECO:0000256" key="1">
    <source>
        <dbReference type="ARBA" id="ARBA00023125"/>
    </source>
</evidence>
<keyword evidence="1 4" id="KW-0238">DNA-binding</keyword>
<accession>A0ABM0JGK0</accession>
<dbReference type="SUPFAM" id="SSF46689">
    <property type="entry name" value="Homeodomain-like"/>
    <property type="match status" value="1"/>
</dbReference>
<dbReference type="PRINTS" id="PR00024">
    <property type="entry name" value="HOMEOBOX"/>
</dbReference>
<evidence type="ECO:0000259" key="7">
    <source>
        <dbReference type="PROSITE" id="PS50071"/>
    </source>
</evidence>
<dbReference type="Gene3D" id="1.10.10.60">
    <property type="entry name" value="Homeodomain-like"/>
    <property type="match status" value="1"/>
</dbReference>
<dbReference type="SMART" id="SM00389">
    <property type="entry name" value="HOX"/>
    <property type="match status" value="1"/>
</dbReference>
<evidence type="ECO:0000256" key="4">
    <source>
        <dbReference type="PROSITE-ProRule" id="PRU00108"/>
    </source>
</evidence>
<dbReference type="InterPro" id="IPR042191">
    <property type="entry name" value="GSH1/2"/>
</dbReference>
<feature type="DNA-binding region" description="Homeobox" evidence="4">
    <location>
        <begin position="222"/>
        <end position="281"/>
    </location>
</feature>
<dbReference type="InterPro" id="IPR001356">
    <property type="entry name" value="HD"/>
</dbReference>
<name>A0ABM0JGK0_APLCA</name>
<dbReference type="CDD" id="cd00086">
    <property type="entry name" value="homeodomain"/>
    <property type="match status" value="1"/>
</dbReference>
<dbReference type="InterPro" id="IPR009057">
    <property type="entry name" value="Homeodomain-like_sf"/>
</dbReference>
<sequence>MSRSFYVDSLIVKKPAVSRQGSSPLSAPAPHASTVLGSHHAALLARAHSASLHPSSPHHPHHSMPTPGIACYSRHPAELLGALCCPLCVHAPTPNPTGLTPHSFAAAAAVAAAHSMTSSSPVLTSHPSSPVMQTHHRLQMTGSVSPPTLTSPYPHSHPYPRPEVTTPRLDSSPGGGQGRQPTDHRVSPPGYSPSPPSGDLPRKRVKCSEPSVNGPSDDLPSSKRMRTAFTSTQLLELERAFGTNMYLSRLRRIEIATCLNLSEKQVKIWFQNRRVKHKKEGQDGDRHSSVGCRCLRSCSSNSGRKREDISSTSSSSCTQMSGGGEGEDEEEYEEGDRGSGSESDDVDCGDSKEELVSGCDLNFLNNSTMKERLTSYPNISEASSVVRDADSLYIRVDQEKHILKTDEAFNSKIPPSALQGLTEMSNGHPFVPQMKEPLASSQTNFFRGEPSTGNDAITNSTQSSAVTLTYGRSPYGHSGENLCESTVS</sequence>
<dbReference type="GO" id="GO:0003677">
    <property type="term" value="F:DNA binding"/>
    <property type="evidence" value="ECO:0007669"/>
    <property type="project" value="UniProtKB-KW"/>
</dbReference>